<feature type="transmembrane region" description="Helical" evidence="1">
    <location>
        <begin position="96"/>
        <end position="116"/>
    </location>
</feature>
<name>A0A5N6SXW0_ASPPS</name>
<sequence length="218" mass="24459">MLFMLWRRIHTTTRFNSDGPSTSQHVRCSNGSAKGRDLGPRWVMTLCRPRPRGTQRLKGGIHCDRRGGRKSARTFIPRPGRIKFDGPMDSCPVISAVRLIGFHIYLLFFFFFFFLFDLSSSSGLFPSPLCGVVKFDSKKWMALFLVPGEKWREGREGKTRVGSLIMLFHSSLDPGPVIPELPEAAQENKCPSLRASFAMIIPAPIRGLSPYIASGPNQ</sequence>
<accession>A0A5N6SXW0</accession>
<keyword evidence="3" id="KW-1185">Reference proteome</keyword>
<keyword evidence="1" id="KW-1133">Transmembrane helix</keyword>
<proteinExistence type="predicted"/>
<dbReference type="EMBL" id="ML743566">
    <property type="protein sequence ID" value="KAE8139462.1"/>
    <property type="molecule type" value="Genomic_DNA"/>
</dbReference>
<keyword evidence="1" id="KW-0812">Transmembrane</keyword>
<keyword evidence="1" id="KW-0472">Membrane</keyword>
<gene>
    <name evidence="2" type="ORF">BDV38DRAFT_52211</name>
</gene>
<organism evidence="2 3">
    <name type="scientific">Aspergillus pseudotamarii</name>
    <dbReference type="NCBI Taxonomy" id="132259"/>
    <lineage>
        <taxon>Eukaryota</taxon>
        <taxon>Fungi</taxon>
        <taxon>Dikarya</taxon>
        <taxon>Ascomycota</taxon>
        <taxon>Pezizomycotina</taxon>
        <taxon>Eurotiomycetes</taxon>
        <taxon>Eurotiomycetidae</taxon>
        <taxon>Eurotiales</taxon>
        <taxon>Aspergillaceae</taxon>
        <taxon>Aspergillus</taxon>
        <taxon>Aspergillus subgen. Circumdati</taxon>
    </lineage>
</organism>
<reference evidence="2 3" key="1">
    <citation type="submission" date="2019-04" db="EMBL/GenBank/DDBJ databases">
        <title>Friends and foes A comparative genomics study of 23 Aspergillus species from section Flavi.</title>
        <authorList>
            <consortium name="DOE Joint Genome Institute"/>
            <person name="Kjaerbolling I."/>
            <person name="Vesth T."/>
            <person name="Frisvad J.C."/>
            <person name="Nybo J.L."/>
            <person name="Theobald S."/>
            <person name="Kildgaard S."/>
            <person name="Isbrandt T."/>
            <person name="Kuo A."/>
            <person name="Sato A."/>
            <person name="Lyhne E.K."/>
            <person name="Kogle M.E."/>
            <person name="Wiebenga A."/>
            <person name="Kun R.S."/>
            <person name="Lubbers R.J."/>
            <person name="Makela M.R."/>
            <person name="Barry K."/>
            <person name="Chovatia M."/>
            <person name="Clum A."/>
            <person name="Daum C."/>
            <person name="Haridas S."/>
            <person name="He G."/>
            <person name="LaButti K."/>
            <person name="Lipzen A."/>
            <person name="Mondo S."/>
            <person name="Riley R."/>
            <person name="Salamov A."/>
            <person name="Simmons B.A."/>
            <person name="Magnuson J.K."/>
            <person name="Henrissat B."/>
            <person name="Mortensen U.H."/>
            <person name="Larsen T.O."/>
            <person name="Devries R.P."/>
            <person name="Grigoriev I.V."/>
            <person name="Machida M."/>
            <person name="Baker S.E."/>
            <person name="Andersen M.R."/>
        </authorList>
    </citation>
    <scope>NUCLEOTIDE SEQUENCE [LARGE SCALE GENOMIC DNA]</scope>
    <source>
        <strain evidence="2 3">CBS 117625</strain>
    </source>
</reference>
<evidence type="ECO:0000313" key="2">
    <source>
        <dbReference type="EMBL" id="KAE8139462.1"/>
    </source>
</evidence>
<dbReference type="RefSeq" id="XP_031915525.1">
    <property type="nucleotide sequence ID" value="XM_032063482.1"/>
</dbReference>
<dbReference type="AlphaFoldDB" id="A0A5N6SXW0"/>
<dbReference type="Proteomes" id="UP000325672">
    <property type="component" value="Unassembled WGS sequence"/>
</dbReference>
<evidence type="ECO:0000256" key="1">
    <source>
        <dbReference type="SAM" id="Phobius"/>
    </source>
</evidence>
<evidence type="ECO:0000313" key="3">
    <source>
        <dbReference type="Proteomes" id="UP000325672"/>
    </source>
</evidence>
<dbReference type="GeneID" id="43647692"/>
<protein>
    <submittedName>
        <fullName evidence="2">Uncharacterized protein</fullName>
    </submittedName>
</protein>